<dbReference type="PROSITE" id="PS50977">
    <property type="entry name" value="HTH_TETR_2"/>
    <property type="match status" value="1"/>
</dbReference>
<dbReference type="EMBL" id="AYYR01000054">
    <property type="protein sequence ID" value="KRM75220.1"/>
    <property type="molecule type" value="Genomic_DNA"/>
</dbReference>
<dbReference type="Gene3D" id="1.10.357.10">
    <property type="entry name" value="Tetracycline Repressor, domain 2"/>
    <property type="match status" value="1"/>
</dbReference>
<dbReference type="GO" id="GO:0003700">
    <property type="term" value="F:DNA-binding transcription factor activity"/>
    <property type="evidence" value="ECO:0007669"/>
    <property type="project" value="TreeGrafter"/>
</dbReference>
<dbReference type="SUPFAM" id="SSF46689">
    <property type="entry name" value="Homeodomain-like"/>
    <property type="match status" value="1"/>
</dbReference>
<feature type="domain" description="HTH tetR-type" evidence="3">
    <location>
        <begin position="9"/>
        <end position="69"/>
    </location>
</feature>
<evidence type="ECO:0000259" key="3">
    <source>
        <dbReference type="PROSITE" id="PS50977"/>
    </source>
</evidence>
<dbReference type="Proteomes" id="UP000051845">
    <property type="component" value="Unassembled WGS sequence"/>
</dbReference>
<dbReference type="InterPro" id="IPR001647">
    <property type="entry name" value="HTH_TetR"/>
</dbReference>
<evidence type="ECO:0000313" key="4">
    <source>
        <dbReference type="EMBL" id="KRM75220.1"/>
    </source>
</evidence>
<dbReference type="Pfam" id="PF00440">
    <property type="entry name" value="TetR_N"/>
    <property type="match status" value="1"/>
</dbReference>
<dbReference type="STRING" id="33960.TY91_14985"/>
<proteinExistence type="predicted"/>
<organism evidence="4 5">
    <name type="scientific">Secundilactobacillus collinoides DSM 20515 = JCM 1123</name>
    <dbReference type="NCBI Taxonomy" id="1423733"/>
    <lineage>
        <taxon>Bacteria</taxon>
        <taxon>Bacillati</taxon>
        <taxon>Bacillota</taxon>
        <taxon>Bacilli</taxon>
        <taxon>Lactobacillales</taxon>
        <taxon>Lactobacillaceae</taxon>
        <taxon>Secundilactobacillus</taxon>
    </lineage>
</organism>
<dbReference type="PANTHER" id="PTHR30055:SF226">
    <property type="entry name" value="HTH-TYPE TRANSCRIPTIONAL REGULATOR PKSA"/>
    <property type="match status" value="1"/>
</dbReference>
<dbReference type="InterPro" id="IPR050109">
    <property type="entry name" value="HTH-type_TetR-like_transc_reg"/>
</dbReference>
<evidence type="ECO:0000256" key="1">
    <source>
        <dbReference type="ARBA" id="ARBA00023125"/>
    </source>
</evidence>
<dbReference type="RefSeq" id="WP_054759687.1">
    <property type="nucleotide sequence ID" value="NZ_AYYR01000054.1"/>
</dbReference>
<accession>A0A0R2BBL8</accession>
<sequence length="206" mass="23401">MIKTDSKGDAQKEKIVRIAREMFATNGFEATTTRKINQEAGIAEGLMYYYFPHGKRQILDTIVYEGVMARLSKAKFVFQNINSAADLETALMASFENIWASFDDEQLYQSFMITVRERPLLSDKQANWLLDTLDNLRKQLGDGLANMTGTFKIPAESTQTLAQVLLAIYQKVIYDQLLIKNDRQLDDKMAQTMRPQIALLLASVSD</sequence>
<dbReference type="GO" id="GO:0000976">
    <property type="term" value="F:transcription cis-regulatory region binding"/>
    <property type="evidence" value="ECO:0007669"/>
    <property type="project" value="TreeGrafter"/>
</dbReference>
<feature type="DNA-binding region" description="H-T-H motif" evidence="2">
    <location>
        <begin position="32"/>
        <end position="51"/>
    </location>
</feature>
<dbReference type="PANTHER" id="PTHR30055">
    <property type="entry name" value="HTH-TYPE TRANSCRIPTIONAL REGULATOR RUTR"/>
    <property type="match status" value="1"/>
</dbReference>
<dbReference type="InterPro" id="IPR009057">
    <property type="entry name" value="Homeodomain-like_sf"/>
</dbReference>
<dbReference type="PATRIC" id="fig|1423733.4.peg.2518"/>
<name>A0A0R2BBL8_SECCO</name>
<evidence type="ECO:0000256" key="2">
    <source>
        <dbReference type="PROSITE-ProRule" id="PRU00335"/>
    </source>
</evidence>
<comment type="caution">
    <text evidence="4">The sequence shown here is derived from an EMBL/GenBank/DDBJ whole genome shotgun (WGS) entry which is preliminary data.</text>
</comment>
<evidence type="ECO:0000313" key="5">
    <source>
        <dbReference type="Proteomes" id="UP000051845"/>
    </source>
</evidence>
<gene>
    <name evidence="4" type="ORF">FC82_GL002404</name>
</gene>
<keyword evidence="1 2" id="KW-0238">DNA-binding</keyword>
<reference evidence="4 5" key="1">
    <citation type="journal article" date="2015" name="Genome Announc.">
        <title>Expanding the biotechnology potential of lactobacilli through comparative genomics of 213 strains and associated genera.</title>
        <authorList>
            <person name="Sun Z."/>
            <person name="Harris H.M."/>
            <person name="McCann A."/>
            <person name="Guo C."/>
            <person name="Argimon S."/>
            <person name="Zhang W."/>
            <person name="Yang X."/>
            <person name="Jeffery I.B."/>
            <person name="Cooney J.C."/>
            <person name="Kagawa T.F."/>
            <person name="Liu W."/>
            <person name="Song Y."/>
            <person name="Salvetti E."/>
            <person name="Wrobel A."/>
            <person name="Rasinkangas P."/>
            <person name="Parkhill J."/>
            <person name="Rea M.C."/>
            <person name="O'Sullivan O."/>
            <person name="Ritari J."/>
            <person name="Douillard F.P."/>
            <person name="Paul Ross R."/>
            <person name="Yang R."/>
            <person name="Briner A.E."/>
            <person name="Felis G.E."/>
            <person name="de Vos W.M."/>
            <person name="Barrangou R."/>
            <person name="Klaenhammer T.R."/>
            <person name="Caufield P.W."/>
            <person name="Cui Y."/>
            <person name="Zhang H."/>
            <person name="O'Toole P.W."/>
        </authorList>
    </citation>
    <scope>NUCLEOTIDE SEQUENCE [LARGE SCALE GENOMIC DNA]</scope>
    <source>
        <strain evidence="4 5">DSM 20515</strain>
    </source>
</reference>
<protein>
    <recommendedName>
        <fullName evidence="3">HTH tetR-type domain-containing protein</fullName>
    </recommendedName>
</protein>
<dbReference type="AlphaFoldDB" id="A0A0R2BBL8"/>